<dbReference type="PANTHER" id="PTHR34542:SF6">
    <property type="entry name" value="50S RIBOSOMAL-LIKE PROTEIN"/>
    <property type="match status" value="1"/>
</dbReference>
<accession>A0AAQ3NAL4</accession>
<sequence length="154" mass="17951">MHKFKFLATQCAVAGSPTRSPTTSPVIHLRRRKTLRMFLARRRFHPPPQDPPPLPENRVRHKLKDLFVSSPPPPLNEDKTIFHQQQQQQQQIKEEEEDNKDQPVELIPNSALSLRLRTGSPFRRSAAALRPVSSVFRYRLLRRAWRPVLVTIPE</sequence>
<name>A0AAQ3NAL4_VIGMU</name>
<dbReference type="PANTHER" id="PTHR34542">
    <property type="entry name" value="OS08G0359900 PROTEIN"/>
    <property type="match status" value="1"/>
</dbReference>
<dbReference type="EMBL" id="CP144695">
    <property type="protein sequence ID" value="WVZ05438.1"/>
    <property type="molecule type" value="Genomic_DNA"/>
</dbReference>
<gene>
    <name evidence="2" type="ORF">V8G54_018784</name>
</gene>
<evidence type="ECO:0000313" key="3">
    <source>
        <dbReference type="Proteomes" id="UP001374535"/>
    </source>
</evidence>
<reference evidence="2 3" key="1">
    <citation type="journal article" date="2023" name="Life. Sci Alliance">
        <title>Evolutionary insights into 3D genome organization and epigenetic landscape of Vigna mungo.</title>
        <authorList>
            <person name="Junaid A."/>
            <person name="Singh B."/>
            <person name="Bhatia S."/>
        </authorList>
    </citation>
    <scope>NUCLEOTIDE SEQUENCE [LARGE SCALE GENOMIC DNA]</scope>
    <source>
        <strain evidence="2">Urdbean</strain>
    </source>
</reference>
<dbReference type="Proteomes" id="UP001374535">
    <property type="component" value="Chromosome 6"/>
</dbReference>
<proteinExistence type="predicted"/>
<feature type="region of interest" description="Disordered" evidence="1">
    <location>
        <begin position="67"/>
        <end position="103"/>
    </location>
</feature>
<evidence type="ECO:0000313" key="2">
    <source>
        <dbReference type="EMBL" id="WVZ05438.1"/>
    </source>
</evidence>
<keyword evidence="3" id="KW-1185">Reference proteome</keyword>
<protein>
    <submittedName>
        <fullName evidence="2">Uncharacterized protein</fullName>
    </submittedName>
</protein>
<organism evidence="2 3">
    <name type="scientific">Vigna mungo</name>
    <name type="common">Black gram</name>
    <name type="synonym">Phaseolus mungo</name>
    <dbReference type="NCBI Taxonomy" id="3915"/>
    <lineage>
        <taxon>Eukaryota</taxon>
        <taxon>Viridiplantae</taxon>
        <taxon>Streptophyta</taxon>
        <taxon>Embryophyta</taxon>
        <taxon>Tracheophyta</taxon>
        <taxon>Spermatophyta</taxon>
        <taxon>Magnoliopsida</taxon>
        <taxon>eudicotyledons</taxon>
        <taxon>Gunneridae</taxon>
        <taxon>Pentapetalae</taxon>
        <taxon>rosids</taxon>
        <taxon>fabids</taxon>
        <taxon>Fabales</taxon>
        <taxon>Fabaceae</taxon>
        <taxon>Papilionoideae</taxon>
        <taxon>50 kb inversion clade</taxon>
        <taxon>NPAAA clade</taxon>
        <taxon>indigoferoid/millettioid clade</taxon>
        <taxon>Phaseoleae</taxon>
        <taxon>Vigna</taxon>
    </lineage>
</organism>
<dbReference type="AlphaFoldDB" id="A0AAQ3NAL4"/>
<evidence type="ECO:0000256" key="1">
    <source>
        <dbReference type="SAM" id="MobiDB-lite"/>
    </source>
</evidence>